<keyword evidence="3 6" id="KW-0067">ATP-binding</keyword>
<keyword evidence="1" id="KW-0677">Repeat</keyword>
<dbReference type="GO" id="GO:0016887">
    <property type="term" value="F:ATP hydrolysis activity"/>
    <property type="evidence" value="ECO:0007669"/>
    <property type="project" value="InterPro"/>
</dbReference>
<dbReference type="GO" id="GO:0005524">
    <property type="term" value="F:ATP binding"/>
    <property type="evidence" value="ECO:0007669"/>
    <property type="project" value="UniProtKB-KW"/>
</dbReference>
<comment type="caution">
    <text evidence="6">The sequence shown here is derived from an EMBL/GenBank/DDBJ whole genome shotgun (WGS) entry which is preliminary data.</text>
</comment>
<keyword evidence="2" id="KW-0547">Nucleotide-binding</keyword>
<evidence type="ECO:0000259" key="5">
    <source>
        <dbReference type="PROSITE" id="PS50893"/>
    </source>
</evidence>
<dbReference type="InterPro" id="IPR027417">
    <property type="entry name" value="P-loop_NTPase"/>
</dbReference>
<feature type="coiled-coil region" evidence="4">
    <location>
        <begin position="225"/>
        <end position="262"/>
    </location>
</feature>
<dbReference type="AlphaFoldDB" id="A0AAW6LYL7"/>
<dbReference type="PROSITE" id="PS50893">
    <property type="entry name" value="ABC_TRANSPORTER_2"/>
    <property type="match status" value="1"/>
</dbReference>
<dbReference type="PANTHER" id="PTHR19211:SF6">
    <property type="entry name" value="BLL7188 PROTEIN"/>
    <property type="match status" value="1"/>
</dbReference>
<organism evidence="6 7">
    <name type="scientific">Bacteroides cellulosilyticus</name>
    <dbReference type="NCBI Taxonomy" id="246787"/>
    <lineage>
        <taxon>Bacteria</taxon>
        <taxon>Pseudomonadati</taxon>
        <taxon>Bacteroidota</taxon>
        <taxon>Bacteroidia</taxon>
        <taxon>Bacteroidales</taxon>
        <taxon>Bacteroidaceae</taxon>
        <taxon>Bacteroides</taxon>
    </lineage>
</organism>
<dbReference type="FunFam" id="3.40.50.300:FF:001320">
    <property type="entry name" value="Heme ABC transporter ATP-binding protein"/>
    <property type="match status" value="1"/>
</dbReference>
<evidence type="ECO:0000256" key="4">
    <source>
        <dbReference type="SAM" id="Coils"/>
    </source>
</evidence>
<sequence length="536" mass="60348">MSIIIRDLSYVHSDKEVLFQHLNLVINPGDKIALTGNNGCGKSTLMRIIASDLSATTGTVSHPEHLYYVPQHFGQYDDRTIAQALRIDGKLKALHAILNGDVSEKHFTTLNDDWNIEERAQAALSAWGMDDIPLSRLMGGLSGGEKTRIFLAGMELHSPVAILLDEPTNHLDATGRQRLYDFVRRTPAIVLVISHDRTLLNQLPAICELASNGLTFYGGNYDFFKEQKGIQLNALQEQLEEKQKALRLARKTARELAEQKAKQNVRGEKAAIKKGIPRIMMGTMKNRAEVSTNKLKSVHTEKAEKLQQDMQNIKSTLPLVEKLKTNFNASTLHEGKVLATAKEMNFQYPDAPQPMWTTPLSFQLRSGDRFYIEGNNGSGKTTLLKLLCGDLSAVSGTLDRIDFSTVYLDQEYSLIHNEYSILEQAEYFNRRHLPEHELKTILNRYLFPAATWNKSCRLLSGGEKMRLSFCCLMIADNTPDVFILDEPTNNLDIESIEIITATIRDYTGTVIAISHDKEFLKEINCNLLVNLVIETR</sequence>
<reference evidence="6" key="1">
    <citation type="submission" date="2023-03" db="EMBL/GenBank/DDBJ databases">
        <title>DFI Biobank Strains.</title>
        <authorList>
            <person name="Mostad J."/>
            <person name="Paddock L."/>
            <person name="Medina S."/>
            <person name="Waligurski E."/>
            <person name="Barat B."/>
            <person name="Smith R."/>
            <person name="Burgo V."/>
            <person name="Metcalfe C."/>
            <person name="Woodson C."/>
            <person name="Sundararajan A."/>
            <person name="Ramaswamy R."/>
            <person name="Lin H."/>
            <person name="Pamer E.G."/>
        </authorList>
    </citation>
    <scope>NUCLEOTIDE SEQUENCE</scope>
    <source>
        <strain evidence="6">DFI.9.5</strain>
    </source>
</reference>
<dbReference type="Gene3D" id="3.40.50.300">
    <property type="entry name" value="P-loop containing nucleotide triphosphate hydrolases"/>
    <property type="match status" value="2"/>
</dbReference>
<name>A0AAW6LYL7_9BACE</name>
<dbReference type="InterPro" id="IPR050611">
    <property type="entry name" value="ABCF"/>
</dbReference>
<dbReference type="PANTHER" id="PTHR19211">
    <property type="entry name" value="ATP-BINDING TRANSPORT PROTEIN-RELATED"/>
    <property type="match status" value="1"/>
</dbReference>
<evidence type="ECO:0000256" key="3">
    <source>
        <dbReference type="ARBA" id="ARBA00022840"/>
    </source>
</evidence>
<dbReference type="Pfam" id="PF00005">
    <property type="entry name" value="ABC_tran"/>
    <property type="match status" value="2"/>
</dbReference>
<evidence type="ECO:0000313" key="6">
    <source>
        <dbReference type="EMBL" id="MDE8694136.1"/>
    </source>
</evidence>
<accession>A0AAW6LYL7</accession>
<evidence type="ECO:0000256" key="2">
    <source>
        <dbReference type="ARBA" id="ARBA00022741"/>
    </source>
</evidence>
<dbReference type="RefSeq" id="WP_149933921.1">
    <property type="nucleotide sequence ID" value="NZ_CAXKYC010000005.1"/>
</dbReference>
<dbReference type="PROSITE" id="PS00211">
    <property type="entry name" value="ABC_TRANSPORTER_1"/>
    <property type="match status" value="1"/>
</dbReference>
<protein>
    <submittedName>
        <fullName evidence="6">ABC-F family ATP-binding cassette domain-containing protein</fullName>
    </submittedName>
</protein>
<keyword evidence="4" id="KW-0175">Coiled coil</keyword>
<feature type="domain" description="ABC transporter" evidence="5">
    <location>
        <begin position="3"/>
        <end position="237"/>
    </location>
</feature>
<evidence type="ECO:0000256" key="1">
    <source>
        <dbReference type="ARBA" id="ARBA00022737"/>
    </source>
</evidence>
<dbReference type="Proteomes" id="UP001221924">
    <property type="component" value="Unassembled WGS sequence"/>
</dbReference>
<dbReference type="InterPro" id="IPR017871">
    <property type="entry name" value="ABC_transporter-like_CS"/>
</dbReference>
<dbReference type="EMBL" id="JARFID010000006">
    <property type="protein sequence ID" value="MDE8694136.1"/>
    <property type="molecule type" value="Genomic_DNA"/>
</dbReference>
<gene>
    <name evidence="6" type="ORF">PZH42_08455</name>
</gene>
<dbReference type="InterPro" id="IPR003593">
    <property type="entry name" value="AAA+_ATPase"/>
</dbReference>
<dbReference type="CDD" id="cd03221">
    <property type="entry name" value="ABCF_EF-3"/>
    <property type="match status" value="1"/>
</dbReference>
<dbReference type="SUPFAM" id="SSF52540">
    <property type="entry name" value="P-loop containing nucleoside triphosphate hydrolases"/>
    <property type="match status" value="2"/>
</dbReference>
<proteinExistence type="predicted"/>
<dbReference type="InterPro" id="IPR003439">
    <property type="entry name" value="ABC_transporter-like_ATP-bd"/>
</dbReference>
<dbReference type="SMART" id="SM00382">
    <property type="entry name" value="AAA"/>
    <property type="match status" value="2"/>
</dbReference>
<evidence type="ECO:0000313" key="7">
    <source>
        <dbReference type="Proteomes" id="UP001221924"/>
    </source>
</evidence>